<dbReference type="AlphaFoldDB" id="A0A1M5Y9M6"/>
<accession>A0A1M5Y9M6</accession>
<sequence>MYIVELKKWYGEEYHKKGLTQLGEYLEQYKLDEGYLIIFDFRKNKNLSEEVHEKVITSNEKTKKIFQVFC</sequence>
<protein>
    <submittedName>
        <fullName evidence="1">Uncharacterized protein</fullName>
    </submittedName>
</protein>
<organism evidence="1 2">
    <name type="scientific">Clostridium grantii DSM 8605</name>
    <dbReference type="NCBI Taxonomy" id="1121316"/>
    <lineage>
        <taxon>Bacteria</taxon>
        <taxon>Bacillati</taxon>
        <taxon>Bacillota</taxon>
        <taxon>Clostridia</taxon>
        <taxon>Eubacteriales</taxon>
        <taxon>Clostridiaceae</taxon>
        <taxon>Clostridium</taxon>
    </lineage>
</organism>
<dbReference type="Proteomes" id="UP000184447">
    <property type="component" value="Unassembled WGS sequence"/>
</dbReference>
<keyword evidence="2" id="KW-1185">Reference proteome</keyword>
<dbReference type="STRING" id="1121316.SAMN02745207_04275"/>
<name>A0A1M5Y9M6_9CLOT</name>
<dbReference type="EMBL" id="FQXM01000068">
    <property type="protein sequence ID" value="SHI08223.1"/>
    <property type="molecule type" value="Genomic_DNA"/>
</dbReference>
<evidence type="ECO:0000313" key="1">
    <source>
        <dbReference type="EMBL" id="SHI08223.1"/>
    </source>
</evidence>
<reference evidence="1 2" key="1">
    <citation type="submission" date="2016-11" db="EMBL/GenBank/DDBJ databases">
        <authorList>
            <person name="Jaros S."/>
            <person name="Januszkiewicz K."/>
            <person name="Wedrychowicz H."/>
        </authorList>
    </citation>
    <scope>NUCLEOTIDE SEQUENCE [LARGE SCALE GENOMIC DNA]</scope>
    <source>
        <strain evidence="1 2">DSM 8605</strain>
    </source>
</reference>
<gene>
    <name evidence="1" type="ORF">SAMN02745207_04275</name>
</gene>
<evidence type="ECO:0000313" key="2">
    <source>
        <dbReference type="Proteomes" id="UP000184447"/>
    </source>
</evidence>
<proteinExistence type="predicted"/>